<evidence type="ECO:0000256" key="12">
    <source>
        <dbReference type="ARBA" id="ARBA00023136"/>
    </source>
</evidence>
<comment type="subcellular location">
    <subcellularLocation>
        <location evidence="1">Endoplasmic reticulum membrane</location>
        <topology evidence="1">Multi-pass membrane protein</topology>
    </subcellularLocation>
</comment>
<dbReference type="Proteomes" id="UP000013827">
    <property type="component" value="Unassembled WGS sequence"/>
</dbReference>
<protein>
    <recommendedName>
        <fullName evidence="15">phosphatidyl-N-methylethanolamine N-methyltransferase</fullName>
        <ecNumber evidence="15">2.1.1.71</ecNumber>
    </recommendedName>
</protein>
<dbReference type="InterPro" id="IPR007318">
    <property type="entry name" value="Phopholipid_MeTrfase"/>
</dbReference>
<dbReference type="OMA" id="CKRMAMV"/>
<dbReference type="GO" id="GO:0006656">
    <property type="term" value="P:phosphatidylcholine biosynthetic process"/>
    <property type="evidence" value="ECO:0007669"/>
    <property type="project" value="InterPro"/>
</dbReference>
<keyword evidence="10 16" id="KW-1133">Transmembrane helix</keyword>
<evidence type="ECO:0000256" key="8">
    <source>
        <dbReference type="ARBA" id="ARBA00022692"/>
    </source>
</evidence>
<dbReference type="EnsemblProtists" id="EOD32612">
    <property type="protein sequence ID" value="EOD32612"/>
    <property type="gene ID" value="EMIHUDRAFT_467948"/>
</dbReference>
<sequence>MWCSAQDVAATFAGLSLWLAAVRASGHLASASLTVAPTPAFVLTALSVSSSYIVYSLVWFNAAKFAAACQRAPLGLLGVDAVGVFQTLVLAFKLGQQLALLLWAAHAAGADASSPHAVVHALATLLASFCADPGRLAVAAVLMGAGQTLNAGIYAAIGRDGVYYGFKLGAPVPWCSGFPFNLGFRHPQYVGGTLSQYAVFLALSSPATCRAGLLPLLAWWSVNYAAMSWVEA</sequence>
<reference evidence="18" key="1">
    <citation type="journal article" date="2013" name="Nature">
        <title>Pan genome of the phytoplankton Emiliania underpins its global distribution.</title>
        <authorList>
            <person name="Read B.A."/>
            <person name="Kegel J."/>
            <person name="Klute M.J."/>
            <person name="Kuo A."/>
            <person name="Lefebvre S.C."/>
            <person name="Maumus F."/>
            <person name="Mayer C."/>
            <person name="Miller J."/>
            <person name="Monier A."/>
            <person name="Salamov A."/>
            <person name="Young J."/>
            <person name="Aguilar M."/>
            <person name="Claverie J.M."/>
            <person name="Frickenhaus S."/>
            <person name="Gonzalez K."/>
            <person name="Herman E.K."/>
            <person name="Lin Y.C."/>
            <person name="Napier J."/>
            <person name="Ogata H."/>
            <person name="Sarno A.F."/>
            <person name="Shmutz J."/>
            <person name="Schroeder D."/>
            <person name="de Vargas C."/>
            <person name="Verret F."/>
            <person name="von Dassow P."/>
            <person name="Valentin K."/>
            <person name="Van de Peer Y."/>
            <person name="Wheeler G."/>
            <person name="Dacks J.B."/>
            <person name="Delwiche C.F."/>
            <person name="Dyhrman S.T."/>
            <person name="Glockner G."/>
            <person name="John U."/>
            <person name="Richards T."/>
            <person name="Worden A.Z."/>
            <person name="Zhang X."/>
            <person name="Grigoriev I.V."/>
            <person name="Allen A.E."/>
            <person name="Bidle K."/>
            <person name="Borodovsky M."/>
            <person name="Bowler C."/>
            <person name="Brownlee C."/>
            <person name="Cock J.M."/>
            <person name="Elias M."/>
            <person name="Gladyshev V.N."/>
            <person name="Groth M."/>
            <person name="Guda C."/>
            <person name="Hadaegh A."/>
            <person name="Iglesias-Rodriguez M.D."/>
            <person name="Jenkins J."/>
            <person name="Jones B.M."/>
            <person name="Lawson T."/>
            <person name="Leese F."/>
            <person name="Lindquist E."/>
            <person name="Lobanov A."/>
            <person name="Lomsadze A."/>
            <person name="Malik S.B."/>
            <person name="Marsh M.E."/>
            <person name="Mackinder L."/>
            <person name="Mock T."/>
            <person name="Mueller-Roeber B."/>
            <person name="Pagarete A."/>
            <person name="Parker M."/>
            <person name="Probert I."/>
            <person name="Quesneville H."/>
            <person name="Raines C."/>
            <person name="Rensing S.A."/>
            <person name="Riano-Pachon D.M."/>
            <person name="Richier S."/>
            <person name="Rokitta S."/>
            <person name="Shiraiwa Y."/>
            <person name="Soanes D.M."/>
            <person name="van der Giezen M."/>
            <person name="Wahlund T.M."/>
            <person name="Williams B."/>
            <person name="Wilson W."/>
            <person name="Wolfe G."/>
            <person name="Wurch L.L."/>
        </authorList>
    </citation>
    <scope>NUCLEOTIDE SEQUENCE</scope>
</reference>
<keyword evidence="7" id="KW-0949">S-adenosyl-L-methionine</keyword>
<comment type="pathway">
    <text evidence="2">Phospholipid metabolism; phosphatidylcholine biosynthesis.</text>
</comment>
<evidence type="ECO:0000313" key="17">
    <source>
        <dbReference type="EnsemblProtists" id="EOD32612"/>
    </source>
</evidence>
<dbReference type="RefSeq" id="XP_005785041.1">
    <property type="nucleotide sequence ID" value="XM_005784984.1"/>
</dbReference>
<dbReference type="InterPro" id="IPR024960">
    <property type="entry name" value="PEMT/MFAP"/>
</dbReference>
<dbReference type="KEGG" id="ehx:EMIHUDRAFT_467948"/>
<evidence type="ECO:0000256" key="15">
    <source>
        <dbReference type="ARBA" id="ARBA00034137"/>
    </source>
</evidence>
<organism evidence="17 18">
    <name type="scientific">Emiliania huxleyi (strain CCMP1516)</name>
    <dbReference type="NCBI Taxonomy" id="280463"/>
    <lineage>
        <taxon>Eukaryota</taxon>
        <taxon>Haptista</taxon>
        <taxon>Haptophyta</taxon>
        <taxon>Prymnesiophyceae</taxon>
        <taxon>Isochrysidales</taxon>
        <taxon>Noelaerhabdaceae</taxon>
        <taxon>Emiliania</taxon>
    </lineage>
</organism>
<evidence type="ECO:0000256" key="1">
    <source>
        <dbReference type="ARBA" id="ARBA00004477"/>
    </source>
</evidence>
<dbReference type="Pfam" id="PF04191">
    <property type="entry name" value="PEMT"/>
    <property type="match status" value="1"/>
</dbReference>
<keyword evidence="8 16" id="KW-0812">Transmembrane</keyword>
<evidence type="ECO:0000256" key="3">
    <source>
        <dbReference type="ARBA" id="ARBA00005189"/>
    </source>
</evidence>
<dbReference type="GO" id="GO:0005789">
    <property type="term" value="C:endoplasmic reticulum membrane"/>
    <property type="evidence" value="ECO:0007669"/>
    <property type="project" value="UniProtKB-SubCell"/>
</dbReference>
<evidence type="ECO:0000256" key="7">
    <source>
        <dbReference type="ARBA" id="ARBA00022691"/>
    </source>
</evidence>
<dbReference type="PANTHER" id="PTHR15458">
    <property type="entry name" value="PHOSPHATIDYLETHANOLAMINE N-METHYLTRANSFERASE"/>
    <property type="match status" value="1"/>
</dbReference>
<evidence type="ECO:0000256" key="14">
    <source>
        <dbReference type="ARBA" id="ARBA00023264"/>
    </source>
</evidence>
<keyword evidence="4" id="KW-0444">Lipid biosynthesis</keyword>
<keyword evidence="5" id="KW-0489">Methyltransferase</keyword>
<evidence type="ECO:0000256" key="9">
    <source>
        <dbReference type="ARBA" id="ARBA00022824"/>
    </source>
</evidence>
<proteinExistence type="predicted"/>
<feature type="transmembrane region" description="Helical" evidence="16">
    <location>
        <begin position="72"/>
        <end position="92"/>
    </location>
</feature>
<dbReference type="AlphaFoldDB" id="A0A0D3KA27"/>
<keyword evidence="14" id="KW-1208">Phospholipid metabolism</keyword>
<dbReference type="EC" id="2.1.1.71" evidence="15"/>
<dbReference type="HOGENOM" id="CLU_1197562_0_0_1"/>
<evidence type="ECO:0000256" key="10">
    <source>
        <dbReference type="ARBA" id="ARBA00022989"/>
    </source>
</evidence>
<comment type="pathway">
    <text evidence="3">Lipid metabolism.</text>
</comment>
<dbReference type="GeneID" id="17277884"/>
<keyword evidence="12 16" id="KW-0472">Membrane</keyword>
<dbReference type="GO" id="GO:0032259">
    <property type="term" value="P:methylation"/>
    <property type="evidence" value="ECO:0007669"/>
    <property type="project" value="UniProtKB-KW"/>
</dbReference>
<reference evidence="17" key="2">
    <citation type="submission" date="2024-10" db="UniProtKB">
        <authorList>
            <consortium name="EnsemblProtists"/>
        </authorList>
    </citation>
    <scope>IDENTIFICATION</scope>
</reference>
<dbReference type="PANTHER" id="PTHR15458:SF5">
    <property type="entry name" value="PHOSPHATIDYLETHANOLAMINE N-METHYLTRANSFERASE"/>
    <property type="match status" value="1"/>
</dbReference>
<keyword evidence="6" id="KW-0808">Transferase</keyword>
<dbReference type="STRING" id="2903.R1DCF8"/>
<dbReference type="UniPathway" id="UPA00753"/>
<feature type="transmembrane region" description="Helical" evidence="16">
    <location>
        <begin position="40"/>
        <end position="60"/>
    </location>
</feature>
<evidence type="ECO:0000256" key="16">
    <source>
        <dbReference type="SAM" id="Phobius"/>
    </source>
</evidence>
<evidence type="ECO:0000256" key="4">
    <source>
        <dbReference type="ARBA" id="ARBA00022516"/>
    </source>
</evidence>
<keyword evidence="11" id="KW-0443">Lipid metabolism</keyword>
<evidence type="ECO:0000256" key="6">
    <source>
        <dbReference type="ARBA" id="ARBA00022679"/>
    </source>
</evidence>
<name>A0A0D3KA27_EMIH1</name>
<keyword evidence="13" id="KW-0594">Phospholipid biosynthesis</keyword>
<keyword evidence="9" id="KW-0256">Endoplasmic reticulum</keyword>
<evidence type="ECO:0000256" key="13">
    <source>
        <dbReference type="ARBA" id="ARBA00023209"/>
    </source>
</evidence>
<dbReference type="PaxDb" id="2903-EOD32612"/>
<dbReference type="eggNOG" id="ENOG502RYIR">
    <property type="taxonomic scope" value="Eukaryota"/>
</dbReference>
<dbReference type="GO" id="GO:0000773">
    <property type="term" value="F:phosphatidyl-N-methylethanolamine N-methyltransferase activity"/>
    <property type="evidence" value="ECO:0007669"/>
    <property type="project" value="UniProtKB-EC"/>
</dbReference>
<accession>A0A0D3KA27</accession>
<evidence type="ECO:0000256" key="11">
    <source>
        <dbReference type="ARBA" id="ARBA00023098"/>
    </source>
</evidence>
<evidence type="ECO:0000256" key="5">
    <source>
        <dbReference type="ARBA" id="ARBA00022603"/>
    </source>
</evidence>
<evidence type="ECO:0000313" key="18">
    <source>
        <dbReference type="Proteomes" id="UP000013827"/>
    </source>
</evidence>
<evidence type="ECO:0000256" key="2">
    <source>
        <dbReference type="ARBA" id="ARBA00004969"/>
    </source>
</evidence>
<keyword evidence="18" id="KW-1185">Reference proteome</keyword>